<accession>A0A401FQP6</accession>
<reference evidence="2" key="2">
    <citation type="submission" date="2019-01" db="EMBL/GenBank/DDBJ databases">
        <title>Genome sequence of Desulfonema ishimotonii strain Tokyo 01.</title>
        <authorList>
            <person name="Fukui M."/>
        </authorList>
    </citation>
    <scope>NUCLEOTIDE SEQUENCE [LARGE SCALE GENOMIC DNA]</scope>
    <source>
        <strain evidence="2">Tokyo 01</strain>
    </source>
</reference>
<dbReference type="OrthoDB" id="9807209at2"/>
<reference evidence="2" key="1">
    <citation type="submission" date="2017-11" db="EMBL/GenBank/DDBJ databases">
        <authorList>
            <person name="Watanabe M."/>
            <person name="Kojima H."/>
        </authorList>
    </citation>
    <scope>NUCLEOTIDE SEQUENCE [LARGE SCALE GENOMIC DNA]</scope>
    <source>
        <strain evidence="2">Tokyo 01</strain>
    </source>
</reference>
<evidence type="ECO:0000313" key="2">
    <source>
        <dbReference type="Proteomes" id="UP000288096"/>
    </source>
</evidence>
<gene>
    <name evidence="1" type="ORF">DENIS_0181</name>
</gene>
<dbReference type="SUPFAM" id="SSF53756">
    <property type="entry name" value="UDP-Glycosyltransferase/glycogen phosphorylase"/>
    <property type="match status" value="1"/>
</dbReference>
<proteinExistence type="predicted"/>
<dbReference type="CDD" id="cd03801">
    <property type="entry name" value="GT4_PimA-like"/>
    <property type="match status" value="1"/>
</dbReference>
<organism evidence="1 2">
    <name type="scientific">Desulfonema ishimotonii</name>
    <dbReference type="NCBI Taxonomy" id="45657"/>
    <lineage>
        <taxon>Bacteria</taxon>
        <taxon>Pseudomonadati</taxon>
        <taxon>Thermodesulfobacteriota</taxon>
        <taxon>Desulfobacteria</taxon>
        <taxon>Desulfobacterales</taxon>
        <taxon>Desulfococcaceae</taxon>
        <taxon>Desulfonema</taxon>
    </lineage>
</organism>
<evidence type="ECO:0000313" key="1">
    <source>
        <dbReference type="EMBL" id="GBC59245.1"/>
    </source>
</evidence>
<dbReference type="PANTHER" id="PTHR12526:SF600">
    <property type="entry name" value="GLYCOSYL TRANSFERASE GROUP 1"/>
    <property type="match status" value="1"/>
</dbReference>
<dbReference type="GO" id="GO:0016757">
    <property type="term" value="F:glycosyltransferase activity"/>
    <property type="evidence" value="ECO:0007669"/>
    <property type="project" value="TreeGrafter"/>
</dbReference>
<dbReference type="InterPro" id="IPR017521">
    <property type="entry name" value="Sugar_tfrase_PEP-CTERM_Stp1"/>
</dbReference>
<comment type="caution">
    <text evidence="1">The sequence shown here is derived from an EMBL/GenBank/DDBJ whole genome shotgun (WGS) entry which is preliminary data.</text>
</comment>
<dbReference type="Proteomes" id="UP000288096">
    <property type="component" value="Unassembled WGS sequence"/>
</dbReference>
<keyword evidence="2" id="KW-1185">Reference proteome</keyword>
<sequence>MRILYLCHRIPYPPNKGDKIRSFNELKYLATFHEIHLATLADDPGDVRHEAALEKYCTKIALVTIRPAVEKIRSLFSLFRNRSLSVDYFHAPALQCTVDDWLSRYDYDAVVCFSSPMAEYLFASPACRHWWGKTGKACRPRLVMDFCDVDSDKWLQYSRQAALPMKAAYFYEYRKLFAFEQKINRAFDASVFVSPQETELFRQMFPRARNTETILNGVDDAYFAPGQTAPATPDGPGPVLLFTGAMDYHANADGVCWFCEAILPLLKRKYPDLMFYIVGSNPLPSVKKLESHHGVRVTGFVEDIRPYYEMADVSVIPLRLARGIQNKVLEAMSMGKAVVSTGKATDGIGAIPGEHLLMADHPQAFSESLIRLIGDETQRRTLGENARSFVRNAFDWQGNMKKLNHLIAP</sequence>
<dbReference type="Pfam" id="PF13692">
    <property type="entry name" value="Glyco_trans_1_4"/>
    <property type="match status" value="1"/>
</dbReference>
<dbReference type="Gene3D" id="3.40.50.2000">
    <property type="entry name" value="Glycogen Phosphorylase B"/>
    <property type="match status" value="2"/>
</dbReference>
<protein>
    <submittedName>
        <fullName evidence="1">Sugar transferase</fullName>
    </submittedName>
</protein>
<dbReference type="EMBL" id="BEXT01000001">
    <property type="protein sequence ID" value="GBC59245.1"/>
    <property type="molecule type" value="Genomic_DNA"/>
</dbReference>
<keyword evidence="1" id="KW-0808">Transferase</keyword>
<name>A0A401FQP6_9BACT</name>
<dbReference type="NCBIfam" id="TIGR03087">
    <property type="entry name" value="stp1"/>
    <property type="match status" value="1"/>
</dbReference>
<dbReference type="PANTHER" id="PTHR12526">
    <property type="entry name" value="GLYCOSYLTRANSFERASE"/>
    <property type="match status" value="1"/>
</dbReference>
<dbReference type="AlphaFoldDB" id="A0A401FQP6"/>
<dbReference type="RefSeq" id="WP_124326771.1">
    <property type="nucleotide sequence ID" value="NZ_BEXT01000001.1"/>
</dbReference>